<dbReference type="Pfam" id="PF07995">
    <property type="entry name" value="GSDH"/>
    <property type="match status" value="1"/>
</dbReference>
<organism evidence="3">
    <name type="scientific">Halomonas campaniensis</name>
    <dbReference type="NCBI Taxonomy" id="213554"/>
    <lineage>
        <taxon>Bacteria</taxon>
        <taxon>Pseudomonadati</taxon>
        <taxon>Pseudomonadota</taxon>
        <taxon>Gammaproteobacteria</taxon>
        <taxon>Oceanospirillales</taxon>
        <taxon>Halomonadaceae</taxon>
        <taxon>Halomonas</taxon>
    </lineage>
</organism>
<dbReference type="AlphaFoldDB" id="A0A3D0KCA8"/>
<comment type="caution">
    <text evidence="3">The sequence shown here is derived from an EMBL/GenBank/DDBJ whole genome shotgun (WGS) entry which is preliminary data.</text>
</comment>
<dbReference type="PANTHER" id="PTHR19328">
    <property type="entry name" value="HEDGEHOG-INTERACTING PROTEIN"/>
    <property type="match status" value="1"/>
</dbReference>
<feature type="domain" description="Glucose/Sorbosone dehydrogenase" evidence="2">
    <location>
        <begin position="62"/>
        <end position="389"/>
    </location>
</feature>
<dbReference type="EMBL" id="DOTR01000012">
    <property type="protein sequence ID" value="HCA00985.1"/>
    <property type="molecule type" value="Genomic_DNA"/>
</dbReference>
<proteinExistence type="predicted"/>
<name>A0A3D0KCA8_9GAMM</name>
<evidence type="ECO:0000256" key="1">
    <source>
        <dbReference type="SAM" id="MobiDB-lite"/>
    </source>
</evidence>
<reference evidence="3" key="1">
    <citation type="journal article" date="2018" name="Nat. Biotechnol.">
        <title>A standardized bacterial taxonomy based on genome phylogeny substantially revises the tree of life.</title>
        <authorList>
            <person name="Parks D.H."/>
            <person name="Chuvochina M."/>
            <person name="Waite D.W."/>
            <person name="Rinke C."/>
            <person name="Skarshewski A."/>
            <person name="Chaumeil P.A."/>
            <person name="Hugenholtz P."/>
        </authorList>
    </citation>
    <scope>NUCLEOTIDE SEQUENCE [LARGE SCALE GENOMIC DNA]</scope>
    <source>
        <strain evidence="3">UBA11284</strain>
    </source>
</reference>
<dbReference type="InterPro" id="IPR011041">
    <property type="entry name" value="Quinoprot_gluc/sorb_DH_b-prop"/>
</dbReference>
<gene>
    <name evidence="3" type="ORF">DEO68_02105</name>
</gene>
<evidence type="ECO:0000313" key="3">
    <source>
        <dbReference type="EMBL" id="HCA00985.1"/>
    </source>
</evidence>
<protein>
    <submittedName>
        <fullName evidence="3">Glucose sorbosone dehydrogenase</fullName>
    </submittedName>
</protein>
<accession>A0A3D0KCA8</accession>
<evidence type="ECO:0000259" key="2">
    <source>
        <dbReference type="Pfam" id="PF07995"/>
    </source>
</evidence>
<dbReference type="InterPro" id="IPR011042">
    <property type="entry name" value="6-blade_b-propeller_TolB-like"/>
</dbReference>
<sequence length="394" mass="42906">MRQPQSQARQAVLTTPSYRWFLTALGGLMLAGTVSNAQAEMVHDAIETEQMTLSLERVASGLNSPWAVAFLPDGRFLVSERRGQLTLVDQAGNQQTLEGMPTVSHQGQGGLLDITLHPSFGDGEHDWIYFTWSKPDGNNSRSALSRVKWQGDSLGEIEHLFEQDRASSPGRHYGSRLAWLTDGTLLMSIGDRGVNPSRAQASDDHAGSTLRLTDTGSVPDDNPFVGADSTLDEIYSTGNRNIQGLTVRSNGEPWATEHGPRTGDELNHIKAGSNYGWPEVSLGNDYRTNEPIGVESKPSMVDSVYRFEGRFAPSGLTEVTSSAFGDWQGQLLAGGLASETLLRLQLENGNVVDEEVILDGHIGRIRDVRQGPNDAIYLLTDSGQGSLYRLQVVN</sequence>
<dbReference type="InterPro" id="IPR012938">
    <property type="entry name" value="Glc/Sorbosone_DH"/>
</dbReference>
<feature type="region of interest" description="Disordered" evidence="1">
    <location>
        <begin position="191"/>
        <end position="221"/>
    </location>
</feature>
<dbReference type="SUPFAM" id="SSF50952">
    <property type="entry name" value="Soluble quinoprotein glucose dehydrogenase"/>
    <property type="match status" value="1"/>
</dbReference>
<dbReference type="PANTHER" id="PTHR19328:SF75">
    <property type="entry name" value="ALDOSE SUGAR DEHYDROGENASE YLII"/>
    <property type="match status" value="1"/>
</dbReference>
<dbReference type="Gene3D" id="2.120.10.30">
    <property type="entry name" value="TolB, C-terminal domain"/>
    <property type="match status" value="1"/>
</dbReference>